<gene>
    <name evidence="2" type="ORF">H6A24_09535</name>
</gene>
<keyword evidence="1" id="KW-0732">Signal</keyword>
<dbReference type="Gene3D" id="3.40.390.70">
    <property type="match status" value="1"/>
</dbReference>
<protein>
    <recommendedName>
        <fullName evidence="4">Substrate import-associated zinc metallohydrolase lipoprotein</fullName>
    </recommendedName>
</protein>
<dbReference type="Proteomes" id="UP000782117">
    <property type="component" value="Unassembled WGS sequence"/>
</dbReference>
<evidence type="ECO:0000256" key="1">
    <source>
        <dbReference type="SAM" id="SignalP"/>
    </source>
</evidence>
<feature type="signal peptide" evidence="1">
    <location>
        <begin position="1"/>
        <end position="18"/>
    </location>
</feature>
<feature type="chain" id="PRO_5045362903" description="Substrate import-associated zinc metallohydrolase lipoprotein" evidence="1">
    <location>
        <begin position="19"/>
        <end position="291"/>
    </location>
</feature>
<name>A0ABS2FAK5_9BACE</name>
<dbReference type="NCBIfam" id="TIGR04549">
    <property type="entry name" value="LP_HExxH_w_tonB"/>
    <property type="match status" value="1"/>
</dbReference>
<keyword evidence="3" id="KW-1185">Reference proteome</keyword>
<dbReference type="PROSITE" id="PS51257">
    <property type="entry name" value="PROKAR_LIPOPROTEIN"/>
    <property type="match status" value="1"/>
</dbReference>
<proteinExistence type="predicted"/>
<reference evidence="2 3" key="1">
    <citation type="journal article" date="2021" name="Sci. Rep.">
        <title>The distribution of antibiotic resistance genes in chicken gut microbiota commensals.</title>
        <authorList>
            <person name="Juricova H."/>
            <person name="Matiasovicova J."/>
            <person name="Kubasova T."/>
            <person name="Cejkova D."/>
            <person name="Rychlik I."/>
        </authorList>
    </citation>
    <scope>NUCLEOTIDE SEQUENCE [LARGE SCALE GENOMIC DNA]</scope>
    <source>
        <strain evidence="2 3">An768</strain>
    </source>
</reference>
<evidence type="ECO:0000313" key="3">
    <source>
        <dbReference type="Proteomes" id="UP000782117"/>
    </source>
</evidence>
<organism evidence="2 3">
    <name type="scientific">Bacteroides caecicola</name>
    <dbReference type="NCBI Taxonomy" id="1462569"/>
    <lineage>
        <taxon>Bacteria</taxon>
        <taxon>Pseudomonadati</taxon>
        <taxon>Bacteroidota</taxon>
        <taxon>Bacteroidia</taxon>
        <taxon>Bacteroidales</taxon>
        <taxon>Bacteroidaceae</taxon>
        <taxon>Bacteroides</taxon>
    </lineage>
</organism>
<evidence type="ECO:0000313" key="2">
    <source>
        <dbReference type="EMBL" id="MBM6806730.1"/>
    </source>
</evidence>
<sequence length="291" mass="33431">MKKNILLLAILFCGAAFTSCQEDDLNSKSIFDDEVTSEKNELDYWLDENYLYPYNVDFKYRMEDIESSLSNNLVPIKYELAVKMARVVKYLWFEAYDEVAGVQFTRQYAPKVIHVLGSWQWNSNGTITLGYAEGGLKVTLVGGNSLNPNDVPAMNEYYFKTMHHEFAHILHQTIDYPTEYNTLSEGHYSPSGWNNRTDAEVRPFGCVTAYAASEPGEDIAEVTATYLTWTDAQWETCRTQAGDEGWAIIQEKIDIMKNYMSKNFGVDMDKLRETIDRRSVEVQEMDLTELP</sequence>
<dbReference type="InterPro" id="IPR030890">
    <property type="entry name" value="LP_HExxH_w_TonB"/>
</dbReference>
<dbReference type="RefSeq" id="WP_178257566.1">
    <property type="nucleotide sequence ID" value="NZ_JACJKJ010000010.1"/>
</dbReference>
<dbReference type="EMBL" id="JACJKJ010000010">
    <property type="protein sequence ID" value="MBM6806730.1"/>
    <property type="molecule type" value="Genomic_DNA"/>
</dbReference>
<accession>A0ABS2FAK5</accession>
<comment type="caution">
    <text evidence="2">The sequence shown here is derived from an EMBL/GenBank/DDBJ whole genome shotgun (WGS) entry which is preliminary data.</text>
</comment>
<evidence type="ECO:0008006" key="4">
    <source>
        <dbReference type="Google" id="ProtNLM"/>
    </source>
</evidence>
<dbReference type="SUPFAM" id="SSF55486">
    <property type="entry name" value="Metalloproteases ('zincins'), catalytic domain"/>
    <property type="match status" value="1"/>
</dbReference>
<dbReference type="Pfam" id="PF15890">
    <property type="entry name" value="Peptidase_Mx1"/>
    <property type="match status" value="1"/>
</dbReference>